<evidence type="ECO:0000256" key="2">
    <source>
        <dbReference type="ARBA" id="ARBA00022679"/>
    </source>
</evidence>
<comment type="catalytic activity">
    <reaction evidence="8 9">
        <text>(R)-4'-phosphopantetheine + ATP + H(+) = 3'-dephospho-CoA + diphosphate</text>
        <dbReference type="Rhea" id="RHEA:19801"/>
        <dbReference type="ChEBI" id="CHEBI:15378"/>
        <dbReference type="ChEBI" id="CHEBI:30616"/>
        <dbReference type="ChEBI" id="CHEBI:33019"/>
        <dbReference type="ChEBI" id="CHEBI:57328"/>
        <dbReference type="ChEBI" id="CHEBI:61723"/>
        <dbReference type="EC" id="2.7.7.3"/>
    </reaction>
</comment>
<keyword evidence="3 9" id="KW-0548">Nucleotidyltransferase</keyword>
<keyword evidence="6 9" id="KW-0460">Magnesium</keyword>
<dbReference type="CDD" id="cd02163">
    <property type="entry name" value="PPAT"/>
    <property type="match status" value="1"/>
</dbReference>
<evidence type="ECO:0000256" key="5">
    <source>
        <dbReference type="ARBA" id="ARBA00022840"/>
    </source>
</evidence>
<feature type="binding site" evidence="9">
    <location>
        <position position="10"/>
    </location>
    <ligand>
        <name>substrate</name>
    </ligand>
</feature>
<dbReference type="PANTHER" id="PTHR21342:SF1">
    <property type="entry name" value="PHOSPHOPANTETHEINE ADENYLYLTRANSFERASE"/>
    <property type="match status" value="1"/>
</dbReference>
<dbReference type="Pfam" id="PF01467">
    <property type="entry name" value="CTP_transf_like"/>
    <property type="match status" value="1"/>
</dbReference>
<evidence type="ECO:0000259" key="10">
    <source>
        <dbReference type="Pfam" id="PF01467"/>
    </source>
</evidence>
<comment type="similarity">
    <text evidence="9">Belongs to the bacterial CoaD family.</text>
</comment>
<feature type="binding site" evidence="9">
    <location>
        <begin position="124"/>
        <end position="130"/>
    </location>
    <ligand>
        <name>ATP</name>
        <dbReference type="ChEBI" id="CHEBI:30616"/>
    </ligand>
</feature>
<dbReference type="AlphaFoldDB" id="A0A6N8U5Q2"/>
<dbReference type="SUPFAM" id="SSF52374">
    <property type="entry name" value="Nucleotidylyl transferase"/>
    <property type="match status" value="1"/>
</dbReference>
<name>A0A6N8U5Q2_9FIRM</name>
<comment type="subunit">
    <text evidence="9">Homohexamer.</text>
</comment>
<comment type="pathway">
    <text evidence="9">Cofactor biosynthesis; coenzyme A biosynthesis; CoA from (R)-pantothenate: step 4/5.</text>
</comment>
<dbReference type="InterPro" id="IPR004821">
    <property type="entry name" value="Cyt_trans-like"/>
</dbReference>
<comment type="subcellular location">
    <subcellularLocation>
        <location evidence="9">Cytoplasm</location>
    </subcellularLocation>
</comment>
<feature type="binding site" evidence="9">
    <location>
        <position position="74"/>
    </location>
    <ligand>
        <name>substrate</name>
    </ligand>
</feature>
<proteinExistence type="inferred from homology"/>
<evidence type="ECO:0000256" key="3">
    <source>
        <dbReference type="ARBA" id="ARBA00022695"/>
    </source>
</evidence>
<dbReference type="InterPro" id="IPR014729">
    <property type="entry name" value="Rossmann-like_a/b/a_fold"/>
</dbReference>
<keyword evidence="12" id="KW-1185">Reference proteome</keyword>
<comment type="caution">
    <text evidence="11">The sequence shown here is derived from an EMBL/GenBank/DDBJ whole genome shotgun (WGS) entry which is preliminary data.</text>
</comment>
<dbReference type="PANTHER" id="PTHR21342">
    <property type="entry name" value="PHOSPHOPANTETHEINE ADENYLYLTRANSFERASE"/>
    <property type="match status" value="1"/>
</dbReference>
<feature type="binding site" evidence="9">
    <location>
        <begin position="89"/>
        <end position="91"/>
    </location>
    <ligand>
        <name>ATP</name>
        <dbReference type="ChEBI" id="CHEBI:30616"/>
    </ligand>
</feature>
<evidence type="ECO:0000256" key="7">
    <source>
        <dbReference type="ARBA" id="ARBA00022993"/>
    </source>
</evidence>
<gene>
    <name evidence="9 11" type="primary">coaD</name>
    <name evidence="11" type="ORF">GSF08_06225</name>
</gene>
<dbReference type="InterPro" id="IPR001980">
    <property type="entry name" value="PPAT"/>
</dbReference>
<dbReference type="NCBIfam" id="TIGR00125">
    <property type="entry name" value="cyt_tran_rel"/>
    <property type="match status" value="1"/>
</dbReference>
<dbReference type="NCBIfam" id="TIGR01510">
    <property type="entry name" value="coaD_prev_kdtB"/>
    <property type="match status" value="1"/>
</dbReference>
<dbReference type="Gene3D" id="3.40.50.620">
    <property type="entry name" value="HUPs"/>
    <property type="match status" value="1"/>
</dbReference>
<feature type="binding site" evidence="9">
    <location>
        <position position="88"/>
    </location>
    <ligand>
        <name>substrate</name>
    </ligand>
</feature>
<keyword evidence="1 9" id="KW-0963">Cytoplasm</keyword>
<protein>
    <recommendedName>
        <fullName evidence="9">Phosphopantetheine adenylyltransferase</fullName>
        <ecNumber evidence="9">2.7.7.3</ecNumber>
    </recommendedName>
    <alternativeName>
        <fullName evidence="9">Dephospho-CoA pyrophosphorylase</fullName>
    </alternativeName>
    <alternativeName>
        <fullName evidence="9">Pantetheine-phosphate adenylyltransferase</fullName>
        <shortName evidence="9">PPAT</shortName>
    </alternativeName>
</protein>
<reference evidence="11 12" key="2">
    <citation type="submission" date="2020-01" db="EMBL/GenBank/DDBJ databases">
        <title>Clostridiaceae sp. nov. isolated from the gut of human by culturomics.</title>
        <authorList>
            <person name="Chang Y."/>
        </authorList>
    </citation>
    <scope>NUCLEOTIDE SEQUENCE [LARGE SCALE GENOMIC DNA]</scope>
    <source>
        <strain evidence="11 12">DONG20-135</strain>
    </source>
</reference>
<keyword evidence="2 9" id="KW-0808">Transferase</keyword>
<keyword evidence="4 9" id="KW-0547">Nucleotide-binding</keyword>
<feature type="binding site" evidence="9">
    <location>
        <position position="99"/>
    </location>
    <ligand>
        <name>ATP</name>
        <dbReference type="ChEBI" id="CHEBI:30616"/>
    </ligand>
</feature>
<dbReference type="GO" id="GO:0015937">
    <property type="term" value="P:coenzyme A biosynthetic process"/>
    <property type="evidence" value="ECO:0007669"/>
    <property type="project" value="UniProtKB-UniRule"/>
</dbReference>
<feature type="binding site" evidence="9">
    <location>
        <position position="18"/>
    </location>
    <ligand>
        <name>ATP</name>
        <dbReference type="ChEBI" id="CHEBI:30616"/>
    </ligand>
</feature>
<dbReference type="UniPathway" id="UPA00241">
    <property type="reaction ID" value="UER00355"/>
</dbReference>
<evidence type="ECO:0000256" key="9">
    <source>
        <dbReference type="HAMAP-Rule" id="MF_00151"/>
    </source>
</evidence>
<dbReference type="PRINTS" id="PR01020">
    <property type="entry name" value="LPSBIOSNTHSS"/>
</dbReference>
<accession>A0A6N8U5Q2</accession>
<reference evidence="11 12" key="1">
    <citation type="submission" date="2019-12" db="EMBL/GenBank/DDBJ databases">
        <authorList>
            <person name="Yang R."/>
        </authorList>
    </citation>
    <scope>NUCLEOTIDE SEQUENCE [LARGE SCALE GENOMIC DNA]</scope>
    <source>
        <strain evidence="11 12">DONG20-135</strain>
    </source>
</reference>
<evidence type="ECO:0000256" key="1">
    <source>
        <dbReference type="ARBA" id="ARBA00022490"/>
    </source>
</evidence>
<sequence length="165" mass="18794">MHKTAIYPGTFDPITKGHIDVIQRSAAIFDEVIVVIMDNAAKQCLFTETERLLMIQDACREIPNVKTDVGTGLSVHYAKEHGAQIMIRGIREVLDYEYELKTATANMWLAPEIETMFLLSRSEFAFLSSSAVKEIAMYTDHLEEFVTPLTAKKLKEKFHSDQKHE</sequence>
<organism evidence="11 12">
    <name type="scientific">Copranaerobaculum intestinale</name>
    <dbReference type="NCBI Taxonomy" id="2692629"/>
    <lineage>
        <taxon>Bacteria</taxon>
        <taxon>Bacillati</taxon>
        <taxon>Bacillota</taxon>
        <taxon>Erysipelotrichia</taxon>
        <taxon>Erysipelotrichales</taxon>
        <taxon>Erysipelotrichaceae</taxon>
        <taxon>Copranaerobaculum</taxon>
    </lineage>
</organism>
<feature type="site" description="Transition state stabilizer" evidence="9">
    <location>
        <position position="18"/>
    </location>
</feature>
<comment type="cofactor">
    <cofactor evidence="9">
        <name>Mg(2+)</name>
        <dbReference type="ChEBI" id="CHEBI:18420"/>
    </cofactor>
</comment>
<feature type="binding site" evidence="9">
    <location>
        <position position="42"/>
    </location>
    <ligand>
        <name>substrate</name>
    </ligand>
</feature>
<dbReference type="RefSeq" id="WP_160624969.1">
    <property type="nucleotide sequence ID" value="NZ_WUUQ01000002.1"/>
</dbReference>
<comment type="function">
    <text evidence="9">Reversibly transfers an adenylyl group from ATP to 4'-phosphopantetheine, yielding dephospho-CoA (dPCoA) and pyrophosphate.</text>
</comment>
<dbReference type="GO" id="GO:0004595">
    <property type="term" value="F:pantetheine-phosphate adenylyltransferase activity"/>
    <property type="evidence" value="ECO:0007669"/>
    <property type="project" value="UniProtKB-UniRule"/>
</dbReference>
<feature type="domain" description="Cytidyltransferase-like" evidence="10">
    <location>
        <begin position="6"/>
        <end position="134"/>
    </location>
</feature>
<evidence type="ECO:0000256" key="4">
    <source>
        <dbReference type="ARBA" id="ARBA00022741"/>
    </source>
</evidence>
<dbReference type="HAMAP" id="MF_00151">
    <property type="entry name" value="PPAT_bact"/>
    <property type="match status" value="1"/>
</dbReference>
<dbReference type="EC" id="2.7.7.3" evidence="9"/>
<dbReference type="Proteomes" id="UP000434036">
    <property type="component" value="Unassembled WGS sequence"/>
</dbReference>
<keyword evidence="5 9" id="KW-0067">ATP-binding</keyword>
<evidence type="ECO:0000313" key="11">
    <source>
        <dbReference type="EMBL" id="MXQ73528.1"/>
    </source>
</evidence>
<dbReference type="GO" id="GO:0005737">
    <property type="term" value="C:cytoplasm"/>
    <property type="evidence" value="ECO:0007669"/>
    <property type="project" value="UniProtKB-SubCell"/>
</dbReference>
<evidence type="ECO:0000256" key="6">
    <source>
        <dbReference type="ARBA" id="ARBA00022842"/>
    </source>
</evidence>
<dbReference type="EMBL" id="WUUQ01000002">
    <property type="protein sequence ID" value="MXQ73528.1"/>
    <property type="molecule type" value="Genomic_DNA"/>
</dbReference>
<feature type="binding site" evidence="9">
    <location>
        <begin position="10"/>
        <end position="11"/>
    </location>
    <ligand>
        <name>ATP</name>
        <dbReference type="ChEBI" id="CHEBI:30616"/>
    </ligand>
</feature>
<keyword evidence="7 9" id="KW-0173">Coenzyme A biosynthesis</keyword>
<evidence type="ECO:0000256" key="8">
    <source>
        <dbReference type="ARBA" id="ARBA00029346"/>
    </source>
</evidence>
<evidence type="ECO:0000313" key="12">
    <source>
        <dbReference type="Proteomes" id="UP000434036"/>
    </source>
</evidence>
<dbReference type="GO" id="GO:0005524">
    <property type="term" value="F:ATP binding"/>
    <property type="evidence" value="ECO:0007669"/>
    <property type="project" value="UniProtKB-KW"/>
</dbReference>